<dbReference type="InterPro" id="IPR001487">
    <property type="entry name" value="Bromodomain"/>
</dbReference>
<feature type="compositionally biased region" description="Basic residues" evidence="3">
    <location>
        <begin position="393"/>
        <end position="403"/>
    </location>
</feature>
<feature type="compositionally biased region" description="Polar residues" evidence="3">
    <location>
        <begin position="379"/>
        <end position="392"/>
    </location>
</feature>
<feature type="region of interest" description="Disordered" evidence="3">
    <location>
        <begin position="645"/>
        <end position="679"/>
    </location>
</feature>
<evidence type="ECO:0000259" key="4">
    <source>
        <dbReference type="PROSITE" id="PS50014"/>
    </source>
</evidence>
<feature type="compositionally biased region" description="Polar residues" evidence="3">
    <location>
        <begin position="188"/>
        <end position="201"/>
    </location>
</feature>
<accession>A0A7S0H9D6</accession>
<evidence type="ECO:0000256" key="3">
    <source>
        <dbReference type="SAM" id="MobiDB-lite"/>
    </source>
</evidence>
<feature type="domain" description="Bromo" evidence="4">
    <location>
        <begin position="804"/>
        <end position="876"/>
    </location>
</feature>
<dbReference type="PROSITE" id="PS00633">
    <property type="entry name" value="BROMODOMAIN_1"/>
    <property type="match status" value="1"/>
</dbReference>
<dbReference type="Gene3D" id="1.20.920.10">
    <property type="entry name" value="Bromodomain-like"/>
    <property type="match status" value="1"/>
</dbReference>
<evidence type="ECO:0000256" key="1">
    <source>
        <dbReference type="ARBA" id="ARBA00023117"/>
    </source>
</evidence>
<evidence type="ECO:0000313" key="5">
    <source>
        <dbReference type="EMBL" id="CAD8463713.1"/>
    </source>
</evidence>
<name>A0A7S0H9D6_9EUKA</name>
<organism evidence="5">
    <name type="scientific">Amorphochlora amoebiformis</name>
    <dbReference type="NCBI Taxonomy" id="1561963"/>
    <lineage>
        <taxon>Eukaryota</taxon>
        <taxon>Sar</taxon>
        <taxon>Rhizaria</taxon>
        <taxon>Cercozoa</taxon>
        <taxon>Chlorarachniophyceae</taxon>
        <taxon>Amorphochlora</taxon>
    </lineage>
</organism>
<feature type="compositionally biased region" description="Low complexity" evidence="3">
    <location>
        <begin position="74"/>
        <end position="87"/>
    </location>
</feature>
<dbReference type="SMART" id="SM00297">
    <property type="entry name" value="BROMO"/>
    <property type="match status" value="1"/>
</dbReference>
<dbReference type="Pfam" id="PF00439">
    <property type="entry name" value="Bromodomain"/>
    <property type="match status" value="1"/>
</dbReference>
<protein>
    <recommendedName>
        <fullName evidence="4">Bromo domain-containing protein</fullName>
    </recommendedName>
</protein>
<feature type="compositionally biased region" description="Basic and acidic residues" evidence="3">
    <location>
        <begin position="131"/>
        <end position="142"/>
    </location>
</feature>
<dbReference type="PRINTS" id="PR00503">
    <property type="entry name" value="BROMODOMAIN"/>
</dbReference>
<reference evidence="5" key="1">
    <citation type="submission" date="2021-01" db="EMBL/GenBank/DDBJ databases">
        <authorList>
            <person name="Corre E."/>
            <person name="Pelletier E."/>
            <person name="Niang G."/>
            <person name="Scheremetjew M."/>
            <person name="Finn R."/>
            <person name="Kale V."/>
            <person name="Holt S."/>
            <person name="Cochrane G."/>
            <person name="Meng A."/>
            <person name="Brown T."/>
            <person name="Cohen L."/>
        </authorList>
    </citation>
    <scope>NUCLEOTIDE SEQUENCE</scope>
    <source>
        <strain evidence="5">CCMP2058</strain>
    </source>
</reference>
<feature type="compositionally biased region" description="Polar residues" evidence="3">
    <location>
        <begin position="647"/>
        <end position="663"/>
    </location>
</feature>
<keyword evidence="1 2" id="KW-0103">Bromodomain</keyword>
<feature type="compositionally biased region" description="Acidic residues" evidence="3">
    <location>
        <begin position="143"/>
        <end position="156"/>
    </location>
</feature>
<feature type="region of interest" description="Disordered" evidence="3">
    <location>
        <begin position="378"/>
        <end position="406"/>
    </location>
</feature>
<dbReference type="PANTHER" id="PTHR45926">
    <property type="entry name" value="OSJNBA0053K19.4 PROTEIN"/>
    <property type="match status" value="1"/>
</dbReference>
<dbReference type="PROSITE" id="PS50014">
    <property type="entry name" value="BROMODOMAIN_2"/>
    <property type="match status" value="1"/>
</dbReference>
<evidence type="ECO:0000256" key="2">
    <source>
        <dbReference type="PROSITE-ProRule" id="PRU00035"/>
    </source>
</evidence>
<feature type="region of interest" description="Disordered" evidence="3">
    <location>
        <begin position="501"/>
        <end position="520"/>
    </location>
</feature>
<gene>
    <name evidence="5" type="ORF">LAMO00422_LOCUS22676</name>
</gene>
<proteinExistence type="predicted"/>
<feature type="region of interest" description="Disordered" evidence="3">
    <location>
        <begin position="44"/>
        <end position="201"/>
    </location>
</feature>
<dbReference type="InterPro" id="IPR036427">
    <property type="entry name" value="Bromodomain-like_sf"/>
</dbReference>
<dbReference type="SUPFAM" id="SSF47370">
    <property type="entry name" value="Bromodomain"/>
    <property type="match status" value="1"/>
</dbReference>
<sequence>MADDGTCGASEQQMLHEVGASELIKSKDYTAGGHDLTGQTVFVQDQGVDMYDNDTVTNGHQDDDDDHGERKGESSYASSMVSSSSGEHPSHGGKQPRSGGGKQPRQPRHSGEKHPRPTPEGGKGLMRHPNGGKEPRGDKVGEEEGQAAPMEEEEDIPEHSSSINGEELPRLEMDPCTPQEIPPLEQVPGNSAPSGEAATITTESPIVNHDTDKKETKVAKKIWGIIAKFANGKRLSGALEKDGTLKWKGGYRWKPVQASESGVLGEWIDAGQSKVTIGRKTITGPVGPFSWYPAEVIQLTGEVITRITARFANQKKLMGTIDAFDCTLMWTGGIRWTRKDDGDGGVYGRWNDEFGVEVQISQYEISGVGPRYPAKVLSITHQDGTPKKQSGGTKKKSRNKKLRKGELPPGVDIIATFANKIKLEGSVRDEGHRIEWKGGYKWNRTIETGGIVLSMGTENWESDLKGKWYDAVKVPVTITQTEIKGPLNGWYPAKINAMRKEWGGPDPPQPKPKVKKPKMIRQATTPGAFITPRRPPAVPKPIHTPLQVTPSRKIPDICVRFANGCTLQGFLDSSRFLMFYPGNYRWTRLDNGTGVLGIWRDAGAAEVRIAHDQIYGPTNGWYPAQIVPASQVPPLPPSITPLSTPLGTQMQNAQTPLQRQNSRPIPPHKKKSHKKKIPPSLNLNEIPLAIRRLTTIETRQEIERVQILIGNLDQKLLDLKANKKRKRVGGNVKGTKYRAVNLPGVNDIQQMDSEEALREKRRIEKTLQQLNATIQKNHQSSIKKAQQSRVRALQQSKTILRNLMKHKYAWVFNEPVDPVKLKIPQYFEIIKHPMDLGTVKNRLDRGYYEDANQFAEDVRLVFKNAQTFNQPATDVYKMASTMRDAFEQKFSKVVS</sequence>
<dbReference type="EMBL" id="HBEM01033216">
    <property type="protein sequence ID" value="CAD8463713.1"/>
    <property type="molecule type" value="Transcribed_RNA"/>
</dbReference>
<feature type="compositionally biased region" description="Basic residues" evidence="3">
    <location>
        <begin position="666"/>
        <end position="677"/>
    </location>
</feature>
<dbReference type="AlphaFoldDB" id="A0A7S0H9D6"/>
<dbReference type="InterPro" id="IPR018359">
    <property type="entry name" value="Bromodomain_CS"/>
</dbReference>